<gene>
    <name evidence="1" type="ORF">DEO72_LG5g485</name>
</gene>
<organism evidence="1 2">
    <name type="scientific">Vigna unguiculata</name>
    <name type="common">Cowpea</name>
    <dbReference type="NCBI Taxonomy" id="3917"/>
    <lineage>
        <taxon>Eukaryota</taxon>
        <taxon>Viridiplantae</taxon>
        <taxon>Streptophyta</taxon>
        <taxon>Embryophyta</taxon>
        <taxon>Tracheophyta</taxon>
        <taxon>Spermatophyta</taxon>
        <taxon>Magnoliopsida</taxon>
        <taxon>eudicotyledons</taxon>
        <taxon>Gunneridae</taxon>
        <taxon>Pentapetalae</taxon>
        <taxon>rosids</taxon>
        <taxon>fabids</taxon>
        <taxon>Fabales</taxon>
        <taxon>Fabaceae</taxon>
        <taxon>Papilionoideae</taxon>
        <taxon>50 kb inversion clade</taxon>
        <taxon>NPAAA clade</taxon>
        <taxon>indigoferoid/millettioid clade</taxon>
        <taxon>Phaseoleae</taxon>
        <taxon>Vigna</taxon>
    </lineage>
</organism>
<keyword evidence="2" id="KW-1185">Reference proteome</keyword>
<dbReference type="AlphaFoldDB" id="A0A4D6LU05"/>
<proteinExistence type="predicted"/>
<accession>A0A4D6LU05</accession>
<sequence length="119" mass="12779">MLPPSCTILETASMTHRTTVSPAPRFLSDVLLSEMGVHDCFIFSARPASHSHHHVGTVLAGTMDCIVLFAPPSPSPRVPSYYLFPRTSLSCKSCTSDAPPSSSTPSPPSFLYTRVCEPA</sequence>
<dbReference type="EMBL" id="CP039349">
    <property type="protein sequence ID" value="QCD92422.1"/>
    <property type="molecule type" value="Genomic_DNA"/>
</dbReference>
<dbReference type="Proteomes" id="UP000501690">
    <property type="component" value="Linkage Group LG5"/>
</dbReference>
<protein>
    <submittedName>
        <fullName evidence="1">Uncharacterized protein</fullName>
    </submittedName>
</protein>
<name>A0A4D6LU05_VIGUN</name>
<evidence type="ECO:0000313" key="1">
    <source>
        <dbReference type="EMBL" id="QCD92422.1"/>
    </source>
</evidence>
<reference evidence="1 2" key="1">
    <citation type="submission" date="2019-04" db="EMBL/GenBank/DDBJ databases">
        <title>An improved genome assembly and genetic linkage map for asparagus bean, Vigna unguiculata ssp. sesquipedialis.</title>
        <authorList>
            <person name="Xia Q."/>
            <person name="Zhang R."/>
            <person name="Dong Y."/>
        </authorList>
    </citation>
    <scope>NUCLEOTIDE SEQUENCE [LARGE SCALE GENOMIC DNA]</scope>
    <source>
        <tissue evidence="1">Leaf</tissue>
    </source>
</reference>
<evidence type="ECO:0000313" key="2">
    <source>
        <dbReference type="Proteomes" id="UP000501690"/>
    </source>
</evidence>